<dbReference type="NCBIfam" id="TIGR00964">
    <property type="entry name" value="secE_bact"/>
    <property type="match status" value="1"/>
</dbReference>
<dbReference type="Gene3D" id="1.20.5.1030">
    <property type="entry name" value="Preprotein translocase secy subunit"/>
    <property type="match status" value="1"/>
</dbReference>
<dbReference type="EMBL" id="MHVR01000023">
    <property type="protein sequence ID" value="OHA95589.1"/>
    <property type="molecule type" value="Genomic_DNA"/>
</dbReference>
<name>A0A1G2TFW6_9BACT</name>
<dbReference type="PANTHER" id="PTHR33910">
    <property type="entry name" value="PROTEIN TRANSLOCASE SUBUNIT SECE"/>
    <property type="match status" value="1"/>
</dbReference>
<evidence type="ECO:0000256" key="7">
    <source>
        <dbReference type="ARBA" id="ARBA00023010"/>
    </source>
</evidence>
<dbReference type="GO" id="GO:0009306">
    <property type="term" value="P:protein secretion"/>
    <property type="evidence" value="ECO:0007669"/>
    <property type="project" value="UniProtKB-UniRule"/>
</dbReference>
<comment type="similarity">
    <text evidence="9">Belongs to the SecE/SEC61-gamma family.</text>
</comment>
<keyword evidence="3 9" id="KW-1003">Cell membrane</keyword>
<protein>
    <recommendedName>
        <fullName evidence="9">Protein translocase subunit SecE</fullName>
    </recommendedName>
</protein>
<evidence type="ECO:0000256" key="6">
    <source>
        <dbReference type="ARBA" id="ARBA00022989"/>
    </source>
</evidence>
<dbReference type="Proteomes" id="UP000178175">
    <property type="component" value="Unassembled WGS sequence"/>
</dbReference>
<organism evidence="10 11">
    <name type="scientific">Candidatus Zambryskibacteria bacterium RIFCSPHIGHO2_02_FULL_43_14</name>
    <dbReference type="NCBI Taxonomy" id="1802748"/>
    <lineage>
        <taxon>Bacteria</taxon>
        <taxon>Candidatus Zambryskiibacteriota</taxon>
    </lineage>
</organism>
<evidence type="ECO:0000313" key="10">
    <source>
        <dbReference type="EMBL" id="OHA95589.1"/>
    </source>
</evidence>
<feature type="transmembrane region" description="Helical" evidence="9">
    <location>
        <begin position="27"/>
        <end position="51"/>
    </location>
</feature>
<evidence type="ECO:0000256" key="9">
    <source>
        <dbReference type="HAMAP-Rule" id="MF_00422"/>
    </source>
</evidence>
<dbReference type="InterPro" id="IPR001901">
    <property type="entry name" value="Translocase_SecE/Sec61-g"/>
</dbReference>
<evidence type="ECO:0000256" key="4">
    <source>
        <dbReference type="ARBA" id="ARBA00022692"/>
    </source>
</evidence>
<keyword evidence="4 9" id="KW-0812">Transmembrane</keyword>
<keyword evidence="8 9" id="KW-0472">Membrane</keyword>
<comment type="subcellular location">
    <subcellularLocation>
        <location evidence="9">Cell membrane</location>
        <topology evidence="9">Single-pass membrane protein</topology>
    </subcellularLocation>
    <subcellularLocation>
        <location evidence="1">Membrane</location>
    </subcellularLocation>
</comment>
<evidence type="ECO:0000256" key="5">
    <source>
        <dbReference type="ARBA" id="ARBA00022927"/>
    </source>
</evidence>
<dbReference type="GO" id="GO:0043952">
    <property type="term" value="P:protein transport by the Sec complex"/>
    <property type="evidence" value="ECO:0007669"/>
    <property type="project" value="UniProtKB-UniRule"/>
</dbReference>
<comment type="caution">
    <text evidence="10">The sequence shown here is derived from an EMBL/GenBank/DDBJ whole genome shotgun (WGS) entry which is preliminary data.</text>
</comment>
<comment type="function">
    <text evidence="9">Essential subunit of the Sec protein translocation channel SecYEG. Clamps together the 2 halves of SecY. May contact the channel plug during translocation.</text>
</comment>
<dbReference type="InterPro" id="IPR038379">
    <property type="entry name" value="SecE_sf"/>
</dbReference>
<dbReference type="Pfam" id="PF00584">
    <property type="entry name" value="SecE"/>
    <property type="match status" value="1"/>
</dbReference>
<proteinExistence type="inferred from homology"/>
<keyword evidence="7 9" id="KW-0811">Translocation</keyword>
<sequence>MHRLINYIRDTRGELKYVSWPTRRQSIIFTVVVVVISILVSIFLGFFDYLFSLILEKFIL</sequence>
<keyword evidence="5 9" id="KW-0653">Protein transport</keyword>
<dbReference type="AlphaFoldDB" id="A0A1G2TFW6"/>
<comment type="subunit">
    <text evidence="9">Component of the Sec protein translocase complex. Heterotrimer consisting of SecY, SecE and SecG subunits. The heterotrimers can form oligomers, although 1 heterotrimer is thought to be able to translocate proteins. Interacts with the ribosome. Interacts with SecDF, and other proteins may be involved. Interacts with SecA.</text>
</comment>
<keyword evidence="6 9" id="KW-1133">Transmembrane helix</keyword>
<gene>
    <name evidence="9" type="primary">secE</name>
    <name evidence="10" type="ORF">A3C70_00845</name>
</gene>
<dbReference type="GO" id="GO:0065002">
    <property type="term" value="P:intracellular protein transmembrane transport"/>
    <property type="evidence" value="ECO:0007669"/>
    <property type="project" value="UniProtKB-UniRule"/>
</dbReference>
<evidence type="ECO:0000256" key="2">
    <source>
        <dbReference type="ARBA" id="ARBA00022448"/>
    </source>
</evidence>
<dbReference type="GO" id="GO:0006605">
    <property type="term" value="P:protein targeting"/>
    <property type="evidence" value="ECO:0007669"/>
    <property type="project" value="UniProtKB-UniRule"/>
</dbReference>
<dbReference type="GO" id="GO:0005886">
    <property type="term" value="C:plasma membrane"/>
    <property type="evidence" value="ECO:0007669"/>
    <property type="project" value="UniProtKB-SubCell"/>
</dbReference>
<accession>A0A1G2TFW6</accession>
<keyword evidence="2 9" id="KW-0813">Transport</keyword>
<dbReference type="GO" id="GO:0008320">
    <property type="term" value="F:protein transmembrane transporter activity"/>
    <property type="evidence" value="ECO:0007669"/>
    <property type="project" value="UniProtKB-UniRule"/>
</dbReference>
<evidence type="ECO:0000256" key="3">
    <source>
        <dbReference type="ARBA" id="ARBA00022475"/>
    </source>
</evidence>
<dbReference type="InterPro" id="IPR005807">
    <property type="entry name" value="SecE_bac"/>
</dbReference>
<dbReference type="HAMAP" id="MF_00422">
    <property type="entry name" value="SecE"/>
    <property type="match status" value="1"/>
</dbReference>
<evidence type="ECO:0000256" key="8">
    <source>
        <dbReference type="ARBA" id="ARBA00023136"/>
    </source>
</evidence>
<dbReference type="PANTHER" id="PTHR33910:SF1">
    <property type="entry name" value="PROTEIN TRANSLOCASE SUBUNIT SECE"/>
    <property type="match status" value="1"/>
</dbReference>
<evidence type="ECO:0000256" key="1">
    <source>
        <dbReference type="ARBA" id="ARBA00004370"/>
    </source>
</evidence>
<reference evidence="10 11" key="1">
    <citation type="journal article" date="2016" name="Nat. Commun.">
        <title>Thousands of microbial genomes shed light on interconnected biogeochemical processes in an aquifer system.</title>
        <authorList>
            <person name="Anantharaman K."/>
            <person name="Brown C.T."/>
            <person name="Hug L.A."/>
            <person name="Sharon I."/>
            <person name="Castelle C.J."/>
            <person name="Probst A.J."/>
            <person name="Thomas B.C."/>
            <person name="Singh A."/>
            <person name="Wilkins M.J."/>
            <person name="Karaoz U."/>
            <person name="Brodie E.L."/>
            <person name="Williams K.H."/>
            <person name="Hubbard S.S."/>
            <person name="Banfield J.F."/>
        </authorList>
    </citation>
    <scope>NUCLEOTIDE SEQUENCE [LARGE SCALE GENOMIC DNA]</scope>
</reference>
<evidence type="ECO:0000313" key="11">
    <source>
        <dbReference type="Proteomes" id="UP000178175"/>
    </source>
</evidence>